<comment type="caution">
    <text evidence="3">The sequence shown here is derived from an EMBL/GenBank/DDBJ whole genome shotgun (WGS) entry which is preliminary data.</text>
</comment>
<keyword evidence="4" id="KW-1185">Reference proteome</keyword>
<dbReference type="Pfam" id="PF23960">
    <property type="entry name" value="DUF7289"/>
    <property type="match status" value="1"/>
</dbReference>
<feature type="transmembrane region" description="Helical" evidence="1">
    <location>
        <begin position="20"/>
        <end position="44"/>
    </location>
</feature>
<dbReference type="RefSeq" id="WP_304446978.1">
    <property type="nucleotide sequence ID" value="NZ_JARRAH010000001.1"/>
</dbReference>
<gene>
    <name evidence="3" type="ORF">ACFQHK_01960</name>
</gene>
<keyword evidence="1" id="KW-1133">Transmembrane helix</keyword>
<sequence>MRANRGRVTDGEARGQSAVVGFVLVVGLSMLGIASVLFLGAGALTEVEERASLGQAENAFSQFDARASGVALGDDDVARVDTGLGGADGDVAVAEDAGWLRVTVTDEDGERQVVNETLGAVTYSEGDTVVAYQGGGVWRAQDGGTTLVSSPEFHYRDDTLTLPILTVEGDDDGDGTLTVRREATERVSLAGANPLDGATVEVTVRSDYYRGWDRYFDERTEGQTSVDDDARTATVTLVAPETRPPVGDAVRSTARNGDFVIAGNGAKTDAYDSRVGAYDDSKRNGGDVRVAGDADVRGNAHVRGDVRSGGDLEIRSNAAGVDGDVYWTDDSDLKHDGGYDGGERIDGVETVESIDGQVESAVDRAYHAGYNDNGDTDAIDGERLVDGSATLDAGRYALTDLTLSSGDRLTLDTTDGDVTLAVRDSVHLSGDAEIAVEGPGSARVYTGSAHATDGTPTDGWNWTDPNAPAHVLVEREGGAGPQVTVEGDRASGFWLYGTSRTNVRFDGSQGGVPRFTGVVYAPAGPVGESSVALRHAEVYGGIVAGQTTIEQGGAVHYDRALTETDSLPTDDEEDAIRYLHVTRNRMTVS</sequence>
<feature type="domain" description="DUF7305" evidence="2">
    <location>
        <begin position="345"/>
        <end position="563"/>
    </location>
</feature>
<evidence type="ECO:0000256" key="1">
    <source>
        <dbReference type="SAM" id="Phobius"/>
    </source>
</evidence>
<dbReference type="InterPro" id="IPR055729">
    <property type="entry name" value="DUF7305"/>
</dbReference>
<evidence type="ECO:0000259" key="2">
    <source>
        <dbReference type="Pfam" id="PF23981"/>
    </source>
</evidence>
<evidence type="ECO:0000313" key="3">
    <source>
        <dbReference type="EMBL" id="MFC6835271.1"/>
    </source>
</evidence>
<name>A0ABD5U7J8_9EURY</name>
<dbReference type="InterPro" id="IPR055713">
    <property type="entry name" value="DUF7289"/>
</dbReference>
<protein>
    <recommendedName>
        <fullName evidence="2">DUF7305 domain-containing protein</fullName>
    </recommendedName>
</protein>
<proteinExistence type="predicted"/>
<organism evidence="3 4">
    <name type="scientific">Halomarina ordinaria</name>
    <dbReference type="NCBI Taxonomy" id="3033939"/>
    <lineage>
        <taxon>Archaea</taxon>
        <taxon>Methanobacteriati</taxon>
        <taxon>Methanobacteriota</taxon>
        <taxon>Stenosarchaea group</taxon>
        <taxon>Halobacteria</taxon>
        <taxon>Halobacteriales</taxon>
        <taxon>Natronomonadaceae</taxon>
        <taxon>Halomarina</taxon>
    </lineage>
</organism>
<evidence type="ECO:0000313" key="4">
    <source>
        <dbReference type="Proteomes" id="UP001596406"/>
    </source>
</evidence>
<keyword evidence="1" id="KW-0812">Transmembrane</keyword>
<keyword evidence="1" id="KW-0472">Membrane</keyword>
<dbReference type="Proteomes" id="UP001596406">
    <property type="component" value="Unassembled WGS sequence"/>
</dbReference>
<dbReference type="EMBL" id="JBHSXM010000001">
    <property type="protein sequence ID" value="MFC6835271.1"/>
    <property type="molecule type" value="Genomic_DNA"/>
</dbReference>
<reference evidence="3 4" key="1">
    <citation type="journal article" date="2019" name="Int. J. Syst. Evol. Microbiol.">
        <title>The Global Catalogue of Microorganisms (GCM) 10K type strain sequencing project: providing services to taxonomists for standard genome sequencing and annotation.</title>
        <authorList>
            <consortium name="The Broad Institute Genomics Platform"/>
            <consortium name="The Broad Institute Genome Sequencing Center for Infectious Disease"/>
            <person name="Wu L."/>
            <person name="Ma J."/>
        </authorList>
    </citation>
    <scope>NUCLEOTIDE SEQUENCE [LARGE SCALE GENOMIC DNA]</scope>
    <source>
        <strain evidence="3 4">PSRA2</strain>
    </source>
</reference>
<dbReference type="AlphaFoldDB" id="A0ABD5U7J8"/>
<dbReference type="Pfam" id="PF23981">
    <property type="entry name" value="DUF7305"/>
    <property type="match status" value="1"/>
</dbReference>
<accession>A0ABD5U7J8</accession>